<feature type="domain" description="SpaA-like prealbumin fold" evidence="6">
    <location>
        <begin position="856"/>
        <end position="950"/>
    </location>
</feature>
<keyword evidence="3 5" id="KW-0732">Signal</keyword>
<feature type="domain" description="SpaA-like prealbumin fold" evidence="6">
    <location>
        <begin position="1609"/>
        <end position="1693"/>
    </location>
</feature>
<keyword evidence="4" id="KW-0472">Membrane</keyword>
<feature type="domain" description="SpaA-like prealbumin fold" evidence="6">
    <location>
        <begin position="1503"/>
        <end position="1596"/>
    </location>
</feature>
<dbReference type="PANTHER" id="PTHR36108:SF13">
    <property type="entry name" value="COLOSSIN-B-RELATED"/>
    <property type="match status" value="1"/>
</dbReference>
<feature type="domain" description="SpaA-like prealbumin fold" evidence="6">
    <location>
        <begin position="1114"/>
        <end position="1190"/>
    </location>
</feature>
<organism evidence="7 8">
    <name type="scientific">Subdoligranulum variabile</name>
    <dbReference type="NCBI Taxonomy" id="214851"/>
    <lineage>
        <taxon>Bacteria</taxon>
        <taxon>Bacillati</taxon>
        <taxon>Bacillota</taxon>
        <taxon>Clostridia</taxon>
        <taxon>Eubacteriales</taxon>
        <taxon>Oscillospiraceae</taxon>
        <taxon>Subdoligranulum</taxon>
    </lineage>
</organism>
<protein>
    <submittedName>
        <fullName evidence="7">LPXTG cell wall anchor domain-containing protein</fullName>
    </submittedName>
</protein>
<feature type="domain" description="SpaA-like prealbumin fold" evidence="6">
    <location>
        <begin position="441"/>
        <end position="529"/>
    </location>
</feature>
<dbReference type="Pfam" id="PF17802">
    <property type="entry name" value="SpaA"/>
    <property type="match status" value="14"/>
</dbReference>
<name>A0A943DDG5_9FIRM</name>
<dbReference type="InterPro" id="IPR013783">
    <property type="entry name" value="Ig-like_fold"/>
</dbReference>
<feature type="domain" description="SpaA-like prealbumin fold" evidence="6">
    <location>
        <begin position="535"/>
        <end position="612"/>
    </location>
</feature>
<dbReference type="Gene3D" id="2.60.40.10">
    <property type="entry name" value="Immunoglobulins"/>
    <property type="match status" value="14"/>
</dbReference>
<dbReference type="InterPro" id="IPR041033">
    <property type="entry name" value="SpaA_PFL_dom_1"/>
</dbReference>
<evidence type="ECO:0000256" key="3">
    <source>
        <dbReference type="ARBA" id="ARBA00022729"/>
    </source>
</evidence>
<comment type="similarity">
    <text evidence="1">Belongs to the serine-aspartate repeat-containing protein (SDr) family.</text>
</comment>
<keyword evidence="2" id="KW-0964">Secreted</keyword>
<evidence type="ECO:0000313" key="8">
    <source>
        <dbReference type="Proteomes" id="UP000759273"/>
    </source>
</evidence>
<feature type="domain" description="SpaA-like prealbumin fold" evidence="6">
    <location>
        <begin position="1214"/>
        <end position="1304"/>
    </location>
</feature>
<feature type="signal peptide" evidence="5">
    <location>
        <begin position="1"/>
        <end position="29"/>
    </location>
</feature>
<dbReference type="SUPFAM" id="SSF49478">
    <property type="entry name" value="Cna protein B-type domain"/>
    <property type="match status" value="4"/>
</dbReference>
<feature type="chain" id="PRO_5036700523" evidence="5">
    <location>
        <begin position="30"/>
        <end position="1739"/>
    </location>
</feature>
<comment type="caution">
    <text evidence="7">The sequence shown here is derived from an EMBL/GenBank/DDBJ whole genome shotgun (WGS) entry which is preliminary data.</text>
</comment>
<feature type="domain" description="SpaA-like prealbumin fold" evidence="6">
    <location>
        <begin position="1309"/>
        <end position="1401"/>
    </location>
</feature>
<dbReference type="Proteomes" id="UP000759273">
    <property type="component" value="Unassembled WGS sequence"/>
</dbReference>
<keyword evidence="4" id="KW-1133">Transmembrane helix</keyword>
<feature type="domain" description="SpaA-like prealbumin fold" evidence="6">
    <location>
        <begin position="253"/>
        <end position="342"/>
    </location>
</feature>
<evidence type="ECO:0000259" key="6">
    <source>
        <dbReference type="Pfam" id="PF17802"/>
    </source>
</evidence>
<feature type="domain" description="SpaA-like prealbumin fold" evidence="6">
    <location>
        <begin position="347"/>
        <end position="430"/>
    </location>
</feature>
<proteinExistence type="inferred from homology"/>
<evidence type="ECO:0000313" key="7">
    <source>
        <dbReference type="EMBL" id="MBS5333450.1"/>
    </source>
</evidence>
<evidence type="ECO:0000256" key="4">
    <source>
        <dbReference type="SAM" id="Phobius"/>
    </source>
</evidence>
<keyword evidence="4" id="KW-0812">Transmembrane</keyword>
<feature type="domain" description="SpaA-like prealbumin fold" evidence="6">
    <location>
        <begin position="667"/>
        <end position="731"/>
    </location>
</feature>
<reference evidence="7" key="1">
    <citation type="submission" date="2021-02" db="EMBL/GenBank/DDBJ databases">
        <title>Infant gut strain persistence is associated with maternal origin, phylogeny, and functional potential including surface adhesion and iron acquisition.</title>
        <authorList>
            <person name="Lou Y.C."/>
        </authorList>
    </citation>
    <scope>NUCLEOTIDE SEQUENCE</scope>
    <source>
        <strain evidence="7">L3_101_000M1_dasL3_101_000M1_concoct_87</strain>
    </source>
</reference>
<gene>
    <name evidence="7" type="ORF">KHY36_13095</name>
</gene>
<accession>A0A943DDG5</accession>
<dbReference type="NCBIfam" id="TIGR01167">
    <property type="entry name" value="LPXTG_anchor"/>
    <property type="match status" value="1"/>
</dbReference>
<evidence type="ECO:0000256" key="2">
    <source>
        <dbReference type="ARBA" id="ARBA00022525"/>
    </source>
</evidence>
<dbReference type="PANTHER" id="PTHR36108">
    <property type="entry name" value="COLOSSIN-B-RELATED"/>
    <property type="match status" value="1"/>
</dbReference>
<sequence>MNKKFTSRILSMLLAVLMLVSMLPTSVFAAPASDIPANMLDNVYLDALEYTGYKVQAQRDDGTIFKKYSGGATAYLSKISYGLNKYGTETVTKSGTATGLAPDIAGFESSGLCCASYVSYVYYNYLPNIAGIDTSSATRPYNLRTATAYNAAANAWVSAGTARRISFSQNANGNNFIPSEDIPIGSLIIFKHIPTGDIAHVALYAGYYNGIHFVTHVGNDRGPELSSIVGMSKGDYPEAVVQVVTPEFVEAAGKIEIYKKDPKGAALSGAYFIATNTSTGTEYAIGPTDSRGYACTKERLPFGTYRIAETVFPTDYTYSGTKEWTRTVSASNNGVVTIQAVNELKKGNIEVYKKSSGTNEALKGAIFTVYDMSGVKVTTIGPTNDRGYAKSADIPYGSYRVVETTFPFNYEPDGQTEWKVTIDTAHGSLATVNAYNRLKKGHIEVLKSDAESGKDLSGAEFTVYDLDGEEIAVIGPTDKNGYAKSGEIIYGDYIVKETKVPVNYQPDGDAQWKVSIDDNSPLITLDIANLRQYGMVKVRKTAEDGLVEGLIFRLTGISEYGERVDMTVATNAAGTAVFERVPIGTDYALSEENTPERYVIPEVQNISVEWNRVTERRFDNILKKWRADVLKVDASLRGNSEHGTTKMLSLDSDSIVEKLGYPYGETQGNATLAGAVYGVYRYDELVDTYVTDKNGYFLTDYYPCGEGWNIREITPSEGYLLDETVYWLGVTPGQYTLEKNTEELDVYEDIIFGSLYLIKHMDDGSTGLETVETGAEFEVFLKTAGSYENARDTERDYLITDEHGYAGTKQLPYGVYTVRQTKGTEGFDLAAPFDVFIDKDGCCYQYLLNNAPFTGYLKIQKTDAESGLSIPYAGAAFQIYSPDGTRVTMQYTYPELTVIDTFYTNAEGYLITPEVLPFGKGYSIVEVKAPYGYVLNSDPVYFDVTADSATEDGGITLIEVVRSNTPQKGVIRVTKTGEVFWTVTETDGIYKPVYAVKSLPGAVFEIRAAEDIYTLDGVMHYAKGEIVDTITTGSDGVASSKELYLGKYEIQEITAPHGMVLNGTIQSVELTYAGQEVAITETADNLYNERQKVKVSLSKVLEQNDLFGIGMNGELKNITFGLYAKTDLVAGDGTVIPAGGLIEIVTFDDNGMATVSTDLPLGSYYLQERSTDEHYILDDTHYEFEFSYGSQETQVIEISVNGGDPIKNDLKYGMVSGRKVDEDGHVIAGAIFGLFRNDENEYTAENAYLTAESAQDGTFKFEKVPFGTWVVREIQPAKGFVLNEKAYPVTVSEDGDVVNIQLENRYIRGDIEGTKLDEDGNVIAGAVFGLFREDETEFTEETAVRVTESDSTGKFRFEDIRYGKWIIRELKPATGYVLNETPIEVEITEDGKTVFITVENKFIRGDIKGYKVDEDGKSVAGALFGLFTEDDTEFTEENAVLTAASDADGVFTFKDVRFGKWIVRELKPAEGFVLNETEFPVDITTDGTVIEIKAENRHIYGAVHTTKVDKDYPDHLLTGAVFEVYRDVNGNQQFDPDVDELVGTLSECEPGLYELAELRYGGYFLYEKQAPVNYVKDNGYHYFEIVTDGEIVEVENKAGVGFINDHMAGNLKIVKTSSDGRVDGFSFRVTGENYDEVFTTDANGEIFIENLRIGKYTVTEVEDSVSAGYKRPDPFVIELTADETLTVNVHNDKVTTDHPDSPKTGDDSHMVLWLGLMLASLGVLIGTILYSRKKKHPAD</sequence>
<evidence type="ECO:0000256" key="5">
    <source>
        <dbReference type="SAM" id="SignalP"/>
    </source>
</evidence>
<dbReference type="EMBL" id="JAGZGG010000042">
    <property type="protein sequence ID" value="MBS5333450.1"/>
    <property type="molecule type" value="Genomic_DNA"/>
</dbReference>
<feature type="domain" description="SpaA-like prealbumin fold" evidence="6">
    <location>
        <begin position="773"/>
        <end position="845"/>
    </location>
</feature>
<feature type="domain" description="SpaA-like prealbumin fold" evidence="6">
    <location>
        <begin position="997"/>
        <end position="1080"/>
    </location>
</feature>
<evidence type="ECO:0000256" key="1">
    <source>
        <dbReference type="ARBA" id="ARBA00007257"/>
    </source>
</evidence>
<feature type="transmembrane region" description="Helical" evidence="4">
    <location>
        <begin position="1710"/>
        <end position="1730"/>
    </location>
</feature>
<feature type="domain" description="SpaA-like prealbumin fold" evidence="6">
    <location>
        <begin position="1405"/>
        <end position="1497"/>
    </location>
</feature>